<proteinExistence type="predicted"/>
<reference evidence="1" key="1">
    <citation type="submission" date="2022-07" db="EMBL/GenBank/DDBJ databases">
        <title>Phylogenomic reconstructions and comparative analyses of Kickxellomycotina fungi.</title>
        <authorList>
            <person name="Reynolds N.K."/>
            <person name="Stajich J.E."/>
            <person name="Barry K."/>
            <person name="Grigoriev I.V."/>
            <person name="Crous P."/>
            <person name="Smith M.E."/>
        </authorList>
    </citation>
    <scope>NUCLEOTIDE SEQUENCE</scope>
    <source>
        <strain evidence="1">CBS 109366</strain>
    </source>
</reference>
<organism evidence="1 2">
    <name type="scientific">Coemansia nantahalensis</name>
    <dbReference type="NCBI Taxonomy" id="2789366"/>
    <lineage>
        <taxon>Eukaryota</taxon>
        <taxon>Fungi</taxon>
        <taxon>Fungi incertae sedis</taxon>
        <taxon>Zoopagomycota</taxon>
        <taxon>Kickxellomycotina</taxon>
        <taxon>Kickxellomycetes</taxon>
        <taxon>Kickxellales</taxon>
        <taxon>Kickxellaceae</taxon>
        <taxon>Coemansia</taxon>
    </lineage>
</organism>
<dbReference type="EMBL" id="JANBUJ010000024">
    <property type="protein sequence ID" value="KAJ2775368.1"/>
    <property type="molecule type" value="Genomic_DNA"/>
</dbReference>
<protein>
    <submittedName>
        <fullName evidence="1">Para-aminobenzoate synthase, (PABA)</fullName>
        <ecNumber evidence="1">2.6.1.85</ecNumber>
    </submittedName>
</protein>
<comment type="caution">
    <text evidence="1">The sequence shown here is derived from an EMBL/GenBank/DDBJ whole genome shotgun (WGS) entry which is preliminary data.</text>
</comment>
<keyword evidence="2" id="KW-1185">Reference proteome</keyword>
<name>A0ACC1K7S9_9FUNG</name>
<keyword evidence="1" id="KW-0808">Transferase</keyword>
<evidence type="ECO:0000313" key="2">
    <source>
        <dbReference type="Proteomes" id="UP001140234"/>
    </source>
</evidence>
<dbReference type="Proteomes" id="UP001140234">
    <property type="component" value="Unassembled WGS sequence"/>
</dbReference>
<sequence>MVTTVRARVRPQAGNLAVLAHCFPPGSMTGAPKRRTLRILDRLERSPVSAAPEPRGVYSGVIGYLSAHGAADFSVVIRTAVVDARGSRVSVGAGGALTILSDPKAEWAEVEAKLYSIMPQSS</sequence>
<evidence type="ECO:0000313" key="1">
    <source>
        <dbReference type="EMBL" id="KAJ2775368.1"/>
    </source>
</evidence>
<accession>A0ACC1K7S9</accession>
<gene>
    <name evidence="1" type="primary">ABZ1_1</name>
    <name evidence="1" type="ORF">IWQ57_000452</name>
</gene>
<keyword evidence="1" id="KW-0032">Aminotransferase</keyword>
<dbReference type="EC" id="2.6.1.85" evidence="1"/>